<keyword evidence="2" id="KW-1185">Reference proteome</keyword>
<evidence type="ECO:0000313" key="1">
    <source>
        <dbReference type="EMBL" id="RXH23817.1"/>
    </source>
</evidence>
<name>A0A4Q0RYW6_9BRAD</name>
<reference evidence="1 2" key="1">
    <citation type="submission" date="2015-04" db="EMBL/GenBank/DDBJ databases">
        <title>Comparative genomics of rhizobia nodulating Arachis hypogaea in China.</title>
        <authorList>
            <person name="Li Y."/>
        </authorList>
    </citation>
    <scope>NUCLEOTIDE SEQUENCE [LARGE SCALE GENOMIC DNA]</scope>
    <source>
        <strain evidence="1 2">CCBAU 51757</strain>
    </source>
</reference>
<sequence>MDRDLQYHAQMISREKQAKAVKRMISVQRGREIGARPGARLGRAAHFGTHLSRFDVPSRDA</sequence>
<evidence type="ECO:0000313" key="2">
    <source>
        <dbReference type="Proteomes" id="UP000289546"/>
    </source>
</evidence>
<dbReference type="EMBL" id="LBJQ01000090">
    <property type="protein sequence ID" value="RXH23817.1"/>
    <property type="molecule type" value="Genomic_DNA"/>
</dbReference>
<proteinExistence type="predicted"/>
<protein>
    <submittedName>
        <fullName evidence="1">Uncharacterized protein</fullName>
    </submittedName>
</protein>
<comment type="caution">
    <text evidence="1">The sequence shown here is derived from an EMBL/GenBank/DDBJ whole genome shotgun (WGS) entry which is preliminary data.</text>
</comment>
<organism evidence="1 2">
    <name type="scientific">Bradyrhizobium nanningense</name>
    <dbReference type="NCBI Taxonomy" id="1325118"/>
    <lineage>
        <taxon>Bacteria</taxon>
        <taxon>Pseudomonadati</taxon>
        <taxon>Pseudomonadota</taxon>
        <taxon>Alphaproteobacteria</taxon>
        <taxon>Hyphomicrobiales</taxon>
        <taxon>Nitrobacteraceae</taxon>
        <taxon>Bradyrhizobium</taxon>
    </lineage>
</organism>
<gene>
    <name evidence="1" type="ORF">XH99_30640</name>
</gene>
<accession>A0A4Q0RYW6</accession>
<dbReference type="Proteomes" id="UP000289546">
    <property type="component" value="Unassembled WGS sequence"/>
</dbReference>
<dbReference type="AlphaFoldDB" id="A0A4Q0RYW6"/>